<proteinExistence type="inferred from homology"/>
<keyword evidence="3" id="KW-0808">Transferase</keyword>
<feature type="compositionally biased region" description="Acidic residues" evidence="4">
    <location>
        <begin position="7"/>
        <end position="20"/>
    </location>
</feature>
<dbReference type="PANTHER" id="PTHR43775">
    <property type="entry name" value="FATTY ACID SYNTHASE"/>
    <property type="match status" value="1"/>
</dbReference>
<dbReference type="InterPro" id="IPR016039">
    <property type="entry name" value="Thiolase-like"/>
</dbReference>
<dbReference type="InterPro" id="IPR014030">
    <property type="entry name" value="Ketoacyl_synth_N"/>
</dbReference>
<dbReference type="Pfam" id="PF02801">
    <property type="entry name" value="Ketoacyl-synt_C"/>
    <property type="match status" value="1"/>
</dbReference>
<feature type="domain" description="Ketosynthase family 3 (KS3)" evidence="5">
    <location>
        <begin position="378"/>
        <end position="823"/>
    </location>
</feature>
<dbReference type="InterPro" id="IPR030834">
    <property type="entry name" value="PKS_assoc_dom"/>
</dbReference>
<comment type="similarity">
    <text evidence="3">Belongs to the thiolase-like superfamily. Beta-ketoacyl-ACP synthases family.</text>
</comment>
<dbReference type="Pfam" id="PF00109">
    <property type="entry name" value="ketoacyl-synt"/>
    <property type="match status" value="1"/>
</dbReference>
<dbReference type="InterPro" id="IPR020841">
    <property type="entry name" value="PKS_Beta-ketoAc_synthase_dom"/>
</dbReference>
<dbReference type="GO" id="GO:0004312">
    <property type="term" value="F:fatty acid synthase activity"/>
    <property type="evidence" value="ECO:0007669"/>
    <property type="project" value="TreeGrafter"/>
</dbReference>
<dbReference type="InterPro" id="IPR050091">
    <property type="entry name" value="PKS_NRPS_Biosynth_Enz"/>
</dbReference>
<dbReference type="PROSITE" id="PS52004">
    <property type="entry name" value="KS3_2"/>
    <property type="match status" value="1"/>
</dbReference>
<name>A0A1S6K8B1_9DINO</name>
<evidence type="ECO:0000259" key="5">
    <source>
        <dbReference type="PROSITE" id="PS52004"/>
    </source>
</evidence>
<keyword evidence="1" id="KW-0596">Phosphopantetheine</keyword>
<dbReference type="Gene3D" id="3.40.47.10">
    <property type="match status" value="1"/>
</dbReference>
<protein>
    <submittedName>
        <fullName evidence="6">Type I polyketide synthase</fullName>
    </submittedName>
</protein>
<evidence type="ECO:0000256" key="2">
    <source>
        <dbReference type="ARBA" id="ARBA00022553"/>
    </source>
</evidence>
<dbReference type="InterPro" id="IPR014031">
    <property type="entry name" value="Ketoacyl_synth_C"/>
</dbReference>
<sequence length="1287" mass="144131">MYGAQYEDQDGGGEYDEGGYDEYSQSSWQNREAGRYELMLVEVHGMRDRVRPQTSDFGSGGDPIDANELIGRAIDWNQGTATYSVFTFDGMYLEIPERNLKVYEPPLPQDGGFDACWPFYFDDTFFDFCADVNHVLIAKHYCLIQMSKSDESRRDALIKAKRRDFEVPRDEFLMDFLGRKGRGKVSRIDPLVLMSTSDVEALPEPVNELEQYDMDVSNMFATLGPMTWDSMGFSSSGRTQGMVWLPFANMREENTLTPEPLNDDDIDEDNLVEKHLHFIRRRKLCFLYMIDTEGGQLSLYPRADLQLDPVHLPVEKGRLLVFRSDLMSFKYQPSGTQLTLLAWVLTDPPKLEVGDIIANSKNHDELFGIRKGPSIPRGDRAHIMAMACLTGGEVYSPDEAHSMYLAGTDAHTYVPNLRFDTDFYFTKHGQDDHIPYANSYHHHGGLVNDADIHFFDNSFFGLTEHEASIMWPNQRKVLEVGYEVLFRAGYSMSSVNGQSILVYLGDCGAEWWSMLYDRMVRGEPAQQRKSDWEAAKCMAITSSRLSYHLGMTGPTWLCDTACSSGLTAFCTAMYSIKRPTERGTEAPAMNVHSSGCLAGGVNMIVDAGVYLGNSGSHMLSLKGRCFTFDASGDGYARGEGCTIAYTVISNSDKDTELQEACAIGNKVNQDGKSASMTAPNGPAQQMCIKASLREAGVEPHDITASECHGTGTSLGDPIEVGSLRGVQETDDREGPIINTSSKSNIGHLEASAGVTGLFKCVLIGKYAAGLPNCHLRTLNPHLDITGWPAQMVSETCDLAANSSLTGVSSFGISGTNAHAEVWAMCRLGPYEAGRNKMSMEKLHQFTVTCPVTLGQIDHLTGEPAIASGKRYNADVLREELAQYDISTYAYDGDFRYRRESVADADDLVNPEGVRVCICGSWSGWTQVEDMEQQEDGSYLRTVIMGETRYETFFICVNENKDYRIHPVVNNAGQRVWIEGPDRQGEGKRWIIDGRDEEVPGLTVYQIRFRWGKRRKQISWEEVSPKFAADAVHYEHRYQILGTWTSWQKHELVRDPDDDDIWEYTMRIGLSGEEEFQLCRDHDQEQLIYPAKPRTFKTSVPVRGPDDMGEGKRWLVRGAVDEVVKVRLEVDDGNVKVAAISETKGEKTWESIEGWGRHEYWLAFHGGPCRRMCMDPEIPGLFRCRGAIGNTYDEKLRGFCEFFNVIVDEDPSYAFYPDVGFASTGECIVRGPDGGSEGRPFTIKSWQAGAGFEVLLDFNAVDKRQTVRSTWDVPPKFTFTGGVAVLET</sequence>
<evidence type="ECO:0000313" key="6">
    <source>
        <dbReference type="EMBL" id="AQS99182.1"/>
    </source>
</evidence>
<dbReference type="SMART" id="SM00825">
    <property type="entry name" value="PKS_KS"/>
    <property type="match status" value="1"/>
</dbReference>
<keyword evidence="2" id="KW-0597">Phosphoprotein</keyword>
<evidence type="ECO:0000256" key="4">
    <source>
        <dbReference type="SAM" id="MobiDB-lite"/>
    </source>
</evidence>
<dbReference type="EMBL" id="KX395764">
    <property type="protein sequence ID" value="AQS99182.1"/>
    <property type="molecule type" value="Transcribed_RNA"/>
</dbReference>
<dbReference type="NCBIfam" id="TIGR04556">
    <property type="entry name" value="PKS_assoc"/>
    <property type="match status" value="1"/>
</dbReference>
<accession>A0A1S6K8B1</accession>
<dbReference type="CDD" id="cd00833">
    <property type="entry name" value="PKS"/>
    <property type="match status" value="1"/>
</dbReference>
<feature type="region of interest" description="Disordered" evidence="4">
    <location>
        <begin position="1"/>
        <end position="26"/>
    </location>
</feature>
<dbReference type="GO" id="GO:0006633">
    <property type="term" value="P:fatty acid biosynthetic process"/>
    <property type="evidence" value="ECO:0007669"/>
    <property type="project" value="TreeGrafter"/>
</dbReference>
<organism evidence="6">
    <name type="scientific">Gambierdiscus polynesiensis</name>
    <dbReference type="NCBI Taxonomy" id="439318"/>
    <lineage>
        <taxon>Eukaryota</taxon>
        <taxon>Sar</taxon>
        <taxon>Alveolata</taxon>
        <taxon>Dinophyceae</taxon>
        <taxon>Gonyaulacales</taxon>
        <taxon>Pyrocystaceae</taxon>
        <taxon>Gambierdiscus</taxon>
    </lineage>
</organism>
<evidence type="ECO:0000256" key="1">
    <source>
        <dbReference type="ARBA" id="ARBA00022450"/>
    </source>
</evidence>
<dbReference type="PANTHER" id="PTHR43775:SF37">
    <property type="entry name" value="SI:DKEY-61P9.11"/>
    <property type="match status" value="1"/>
</dbReference>
<dbReference type="SUPFAM" id="SSF53901">
    <property type="entry name" value="Thiolase-like"/>
    <property type="match status" value="1"/>
</dbReference>
<evidence type="ECO:0000256" key="3">
    <source>
        <dbReference type="RuleBase" id="RU003694"/>
    </source>
</evidence>
<reference evidence="6" key="1">
    <citation type="journal article" date="2017" name="J. Eukaryot. Microbiol.">
        <title>Role of Modular Polyketide Synthases in the Production of Polyether Ladder Compounds in Ciguatoxin-producing Gambierdiscus polynesiensis and G.excentricus (Dinophyceae).</title>
        <authorList>
            <person name="Kohli G.S."/>
            <person name="Campbell K."/>
            <person name="John U."/>
            <person name="Smith K.F."/>
            <person name="Fraga S."/>
            <person name="Rhodes L.L."/>
            <person name="Murray S.A."/>
        </authorList>
    </citation>
    <scope>NUCLEOTIDE SEQUENCE</scope>
    <source>
        <strain evidence="6">Contig_3523</strain>
    </source>
</reference>